<dbReference type="Proteomes" id="UP001212841">
    <property type="component" value="Unassembled WGS sequence"/>
</dbReference>
<evidence type="ECO:0000256" key="2">
    <source>
        <dbReference type="ARBA" id="ARBA00023122"/>
    </source>
</evidence>
<evidence type="ECO:0000256" key="1">
    <source>
        <dbReference type="ARBA" id="ARBA00022737"/>
    </source>
</evidence>
<protein>
    <recommendedName>
        <fullName evidence="5">CBS domain-containing protein</fullName>
    </recommendedName>
</protein>
<evidence type="ECO:0000313" key="6">
    <source>
        <dbReference type="EMBL" id="KAJ3047029.1"/>
    </source>
</evidence>
<gene>
    <name evidence="6" type="ORF">HK097_000286</name>
</gene>
<evidence type="ECO:0000259" key="5">
    <source>
        <dbReference type="PROSITE" id="PS51371"/>
    </source>
</evidence>
<keyword evidence="7" id="KW-1185">Reference proteome</keyword>
<dbReference type="SUPFAM" id="SSF54631">
    <property type="entry name" value="CBS-domain pair"/>
    <property type="match status" value="1"/>
</dbReference>
<sequence length="500" mass="53799">MRHRGGWGAPVGVAELSDVQQSLGRRRGSGVTNGADVTLAGRTIDWFNKGLSFSTTAAGESQRLGGSEWFLRTTECRVLVEECEKRVLDPLQTAPINSPSPSSLSVSVEVPLSHALRLMRERNTGALALYAVEQEYTPDTDEVTEKPVYRGIVNILDILSYVIGALSDTNEDAPPIDPDALFEKQIGDVLGKTAESNATLFPGRDYSPHLHKGYLDSSTPLLDLCLALSSGQHWIFIRNIRISQSPLASSPSTSTTQTESTPSSRRGSLVQNIYPSDSTSPSENTVEMTMCSQADLVWFLQRHRKNFTNVFDCVVEEAMMQSLTENNSSVLDVDETAPTPVGDEAYARANCRIHDTSAPSGVISVPASCKTLKAFQTMLHHHLLAICIVDDEGLVCGELRATDLWGLVAQPGTPALAELRRGVGEFVGIVRGGGKGDGTGTVGTEYLSVERGKGLEEAMDKMMGSGVGRCWVVDGGRRPVGVVTFSDVVTMVLPDGNVGE</sequence>
<dbReference type="Pfam" id="PF00571">
    <property type="entry name" value="CBS"/>
    <property type="match status" value="1"/>
</dbReference>
<dbReference type="AlphaFoldDB" id="A0AAD5S8R6"/>
<dbReference type="Gene3D" id="3.10.580.10">
    <property type="entry name" value="CBS-domain"/>
    <property type="match status" value="1"/>
</dbReference>
<proteinExistence type="predicted"/>
<keyword evidence="2 3" id="KW-0129">CBS domain</keyword>
<feature type="region of interest" description="Disordered" evidence="4">
    <location>
        <begin position="246"/>
        <end position="285"/>
    </location>
</feature>
<dbReference type="InterPro" id="IPR050511">
    <property type="entry name" value="AMPK_gamma/SDS23_families"/>
</dbReference>
<dbReference type="SMART" id="SM00116">
    <property type="entry name" value="CBS"/>
    <property type="match status" value="1"/>
</dbReference>
<accession>A0AAD5S8R6</accession>
<evidence type="ECO:0000256" key="3">
    <source>
        <dbReference type="PROSITE-ProRule" id="PRU00703"/>
    </source>
</evidence>
<feature type="domain" description="CBS" evidence="5">
    <location>
        <begin position="442"/>
        <end position="500"/>
    </location>
</feature>
<dbReference type="EMBL" id="JADGJD010001039">
    <property type="protein sequence ID" value="KAJ3047029.1"/>
    <property type="molecule type" value="Genomic_DNA"/>
</dbReference>
<feature type="compositionally biased region" description="Polar residues" evidence="4">
    <location>
        <begin position="265"/>
        <end position="285"/>
    </location>
</feature>
<keyword evidence="1" id="KW-0677">Repeat</keyword>
<comment type="caution">
    <text evidence="6">The sequence shown here is derived from an EMBL/GenBank/DDBJ whole genome shotgun (WGS) entry which is preliminary data.</text>
</comment>
<feature type="compositionally biased region" description="Low complexity" evidence="4">
    <location>
        <begin position="246"/>
        <end position="264"/>
    </location>
</feature>
<dbReference type="InterPro" id="IPR000644">
    <property type="entry name" value="CBS_dom"/>
</dbReference>
<dbReference type="InterPro" id="IPR046342">
    <property type="entry name" value="CBS_dom_sf"/>
</dbReference>
<reference evidence="6" key="1">
    <citation type="submission" date="2020-05" db="EMBL/GenBank/DDBJ databases">
        <title>Phylogenomic resolution of chytrid fungi.</title>
        <authorList>
            <person name="Stajich J.E."/>
            <person name="Amses K."/>
            <person name="Simmons R."/>
            <person name="Seto K."/>
            <person name="Myers J."/>
            <person name="Bonds A."/>
            <person name="Quandt C.A."/>
            <person name="Barry K."/>
            <person name="Liu P."/>
            <person name="Grigoriev I."/>
            <person name="Longcore J.E."/>
            <person name="James T.Y."/>
        </authorList>
    </citation>
    <scope>NUCLEOTIDE SEQUENCE</scope>
    <source>
        <strain evidence="6">JEL0318</strain>
    </source>
</reference>
<dbReference type="PANTHER" id="PTHR13780:SF128">
    <property type="entry name" value="CBS DOMAIN-CONTAINING PROTEIN"/>
    <property type="match status" value="1"/>
</dbReference>
<evidence type="ECO:0000313" key="7">
    <source>
        <dbReference type="Proteomes" id="UP001212841"/>
    </source>
</evidence>
<dbReference type="PANTHER" id="PTHR13780">
    <property type="entry name" value="AMP-ACTIVATED PROTEIN KINASE, GAMMA REGULATORY SUBUNIT"/>
    <property type="match status" value="1"/>
</dbReference>
<dbReference type="PROSITE" id="PS51371">
    <property type="entry name" value="CBS"/>
    <property type="match status" value="1"/>
</dbReference>
<organism evidence="6 7">
    <name type="scientific">Rhizophlyctis rosea</name>
    <dbReference type="NCBI Taxonomy" id="64517"/>
    <lineage>
        <taxon>Eukaryota</taxon>
        <taxon>Fungi</taxon>
        <taxon>Fungi incertae sedis</taxon>
        <taxon>Chytridiomycota</taxon>
        <taxon>Chytridiomycota incertae sedis</taxon>
        <taxon>Chytridiomycetes</taxon>
        <taxon>Rhizophlyctidales</taxon>
        <taxon>Rhizophlyctidaceae</taxon>
        <taxon>Rhizophlyctis</taxon>
    </lineage>
</organism>
<evidence type="ECO:0000256" key="4">
    <source>
        <dbReference type="SAM" id="MobiDB-lite"/>
    </source>
</evidence>
<name>A0AAD5S8R6_9FUNG</name>